<proteinExistence type="predicted"/>
<sequence length="313" mass="32804">MIPRQLLVALVALGLFPAASVHAQMDGWQTIRDPSRLGRGQAACWSRGENSACLVLSCRDGGAFEIGLMAYGGNFGLEPMLPVFIRVDGGPVHALSMSVLSVVDIQHAAVPYDPARHAALLSALRRGQVAEIAVYDPASNPLPYRLGNRPAAVDAAMAGCGAVPPAAAGMGGGTPAQDTARFVQIDPGLAHAEATALARGLLAEVLAREPGTDVVASIALLPDGRRILVAEHGVSTASYGITGVGTYVFVADPGGPFRQVYATTGVSLWLDLAQLSEGFPDIWVQQYRGVAQPYGLWRHLGGRYQHQRNVPAG</sequence>
<keyword evidence="1" id="KW-0732">Signal</keyword>
<feature type="chain" id="PRO_5046337622" evidence="1">
    <location>
        <begin position="24"/>
        <end position="313"/>
    </location>
</feature>
<evidence type="ECO:0000256" key="1">
    <source>
        <dbReference type="SAM" id="SignalP"/>
    </source>
</evidence>
<name>A0AA48KJR4_9RHOB</name>
<dbReference type="AlphaFoldDB" id="A0AA48KJR4"/>
<organism evidence="2 3">
    <name type="scientific">Roseicyclus marinus</name>
    <dbReference type="NCBI Taxonomy" id="2161673"/>
    <lineage>
        <taxon>Bacteria</taxon>
        <taxon>Pseudomonadati</taxon>
        <taxon>Pseudomonadota</taxon>
        <taxon>Alphaproteobacteria</taxon>
        <taxon>Rhodobacterales</taxon>
        <taxon>Roseobacteraceae</taxon>
        <taxon>Roseicyclus</taxon>
    </lineage>
</organism>
<protein>
    <submittedName>
        <fullName evidence="2">Uncharacterized protein</fullName>
    </submittedName>
</protein>
<dbReference type="EMBL" id="AP027266">
    <property type="protein sequence ID" value="BDW84345.1"/>
    <property type="molecule type" value="Genomic_DNA"/>
</dbReference>
<reference evidence="2 3" key="1">
    <citation type="submission" date="2023-01" db="EMBL/GenBank/DDBJ databases">
        <title>Complete genome sequence of Roseicyclus marinus strain Dej080120_10.</title>
        <authorList>
            <person name="Ueki S."/>
            <person name="Maruyama F."/>
        </authorList>
    </citation>
    <scope>NUCLEOTIDE SEQUENCE [LARGE SCALE GENOMIC DNA]</scope>
    <source>
        <strain evidence="2 3">Dej080120_10</strain>
    </source>
</reference>
<gene>
    <name evidence="2" type="ORF">MACH21_05220</name>
</gene>
<feature type="signal peptide" evidence="1">
    <location>
        <begin position="1"/>
        <end position="23"/>
    </location>
</feature>
<dbReference type="KEGG" id="rmai:MACH21_05220"/>
<evidence type="ECO:0000313" key="3">
    <source>
        <dbReference type="Proteomes" id="UP001337723"/>
    </source>
</evidence>
<dbReference type="RefSeq" id="WP_338274142.1">
    <property type="nucleotide sequence ID" value="NZ_AP027266.1"/>
</dbReference>
<dbReference type="Proteomes" id="UP001337723">
    <property type="component" value="Chromosome"/>
</dbReference>
<evidence type="ECO:0000313" key="2">
    <source>
        <dbReference type="EMBL" id="BDW84345.1"/>
    </source>
</evidence>
<accession>A0AA48KJR4</accession>
<keyword evidence="3" id="KW-1185">Reference proteome</keyword>